<sequence length="103" mass="10901">MVLAGARSTISARGHVVLDRLARRLAEGDARRGTVTGSAIENTREMGRSAAQTAREADYLAHHGLESSTVDRRAGATESTRGTRMVRVTADPSAVLMGVDPGR</sequence>
<feature type="compositionally biased region" description="Basic and acidic residues" evidence="1">
    <location>
        <begin position="55"/>
        <end position="75"/>
    </location>
</feature>
<protein>
    <submittedName>
        <fullName evidence="2">Uncharacterized protein</fullName>
    </submittedName>
</protein>
<evidence type="ECO:0000313" key="3">
    <source>
        <dbReference type="Proteomes" id="UP000285123"/>
    </source>
</evidence>
<dbReference type="Proteomes" id="UP000285123">
    <property type="component" value="Unassembled WGS sequence"/>
</dbReference>
<comment type="caution">
    <text evidence="2">The sequence shown here is derived from an EMBL/GenBank/DDBJ whole genome shotgun (WGS) entry which is preliminary data.</text>
</comment>
<gene>
    <name evidence="2" type="ORF">SAHL_06630</name>
</gene>
<evidence type="ECO:0000256" key="1">
    <source>
        <dbReference type="SAM" id="MobiDB-lite"/>
    </source>
</evidence>
<name>A0A423Q095_9GAMM</name>
<dbReference type="AlphaFoldDB" id="A0A423Q095"/>
<evidence type="ECO:0000313" key="2">
    <source>
        <dbReference type="EMBL" id="ROO31393.1"/>
    </source>
</evidence>
<reference evidence="2 3" key="1">
    <citation type="submission" date="2013-10" db="EMBL/GenBank/DDBJ databases">
        <title>Salinisphaera halophila YIM 95161 Genome Sequencing.</title>
        <authorList>
            <person name="Lai Q."/>
            <person name="Li C."/>
            <person name="Shao Z."/>
        </authorList>
    </citation>
    <scope>NUCLEOTIDE SEQUENCE [LARGE SCALE GENOMIC DNA]</scope>
    <source>
        <strain evidence="2 3">YIM 95161</strain>
    </source>
</reference>
<dbReference type="RefSeq" id="WP_123590620.1">
    <property type="nucleotide sequence ID" value="NZ_AYKF01000070.1"/>
</dbReference>
<organism evidence="2 3">
    <name type="scientific">Salinisphaera orenii YIM 95161</name>
    <dbReference type="NCBI Taxonomy" id="1051139"/>
    <lineage>
        <taxon>Bacteria</taxon>
        <taxon>Pseudomonadati</taxon>
        <taxon>Pseudomonadota</taxon>
        <taxon>Gammaproteobacteria</taxon>
        <taxon>Salinisphaerales</taxon>
        <taxon>Salinisphaeraceae</taxon>
        <taxon>Salinisphaera</taxon>
    </lineage>
</organism>
<proteinExistence type="predicted"/>
<accession>A0A423Q095</accession>
<dbReference type="EMBL" id="AYKF01000070">
    <property type="protein sequence ID" value="ROO31393.1"/>
    <property type="molecule type" value="Genomic_DNA"/>
</dbReference>
<feature type="region of interest" description="Disordered" evidence="1">
    <location>
        <begin position="33"/>
        <end position="83"/>
    </location>
</feature>